<evidence type="ECO:0000313" key="1">
    <source>
        <dbReference type="EMBL" id="KAJ7763545.1"/>
    </source>
</evidence>
<dbReference type="Proteomes" id="UP001215280">
    <property type="component" value="Unassembled WGS sequence"/>
</dbReference>
<dbReference type="CDD" id="cd22997">
    <property type="entry name" value="GT_LH"/>
    <property type="match status" value="1"/>
</dbReference>
<name>A0AAD7JFU1_9AGAR</name>
<protein>
    <submittedName>
        <fullName evidence="1">Uncharacterized protein</fullName>
    </submittedName>
</protein>
<evidence type="ECO:0000313" key="2">
    <source>
        <dbReference type="Proteomes" id="UP001215280"/>
    </source>
</evidence>
<accession>A0AAD7JFU1</accession>
<reference evidence="1" key="1">
    <citation type="submission" date="2023-03" db="EMBL/GenBank/DDBJ databases">
        <title>Massive genome expansion in bonnet fungi (Mycena s.s.) driven by repeated elements and novel gene families across ecological guilds.</title>
        <authorList>
            <consortium name="Lawrence Berkeley National Laboratory"/>
            <person name="Harder C.B."/>
            <person name="Miyauchi S."/>
            <person name="Viragh M."/>
            <person name="Kuo A."/>
            <person name="Thoen E."/>
            <person name="Andreopoulos B."/>
            <person name="Lu D."/>
            <person name="Skrede I."/>
            <person name="Drula E."/>
            <person name="Henrissat B."/>
            <person name="Morin E."/>
            <person name="Kohler A."/>
            <person name="Barry K."/>
            <person name="LaButti K."/>
            <person name="Morin E."/>
            <person name="Salamov A."/>
            <person name="Lipzen A."/>
            <person name="Mereny Z."/>
            <person name="Hegedus B."/>
            <person name="Baldrian P."/>
            <person name="Stursova M."/>
            <person name="Weitz H."/>
            <person name="Taylor A."/>
            <person name="Grigoriev I.V."/>
            <person name="Nagy L.G."/>
            <person name="Martin F."/>
            <person name="Kauserud H."/>
        </authorList>
    </citation>
    <scope>NUCLEOTIDE SEQUENCE</scope>
    <source>
        <strain evidence="1">CBHHK188m</strain>
    </source>
</reference>
<comment type="caution">
    <text evidence="1">The sequence shown here is derived from an EMBL/GenBank/DDBJ whole genome shotgun (WGS) entry which is preliminary data.</text>
</comment>
<keyword evidence="2" id="KW-1185">Reference proteome</keyword>
<gene>
    <name evidence="1" type="ORF">DFH07DRAFT_1018219</name>
</gene>
<dbReference type="EMBL" id="JARJLG010000040">
    <property type="protein sequence ID" value="KAJ7763545.1"/>
    <property type="molecule type" value="Genomic_DNA"/>
</dbReference>
<organism evidence="1 2">
    <name type="scientific">Mycena maculata</name>
    <dbReference type="NCBI Taxonomy" id="230809"/>
    <lineage>
        <taxon>Eukaryota</taxon>
        <taxon>Fungi</taxon>
        <taxon>Dikarya</taxon>
        <taxon>Basidiomycota</taxon>
        <taxon>Agaricomycotina</taxon>
        <taxon>Agaricomycetes</taxon>
        <taxon>Agaricomycetidae</taxon>
        <taxon>Agaricales</taxon>
        <taxon>Marasmiineae</taxon>
        <taxon>Mycenaceae</taxon>
        <taxon>Mycena</taxon>
    </lineage>
</organism>
<proteinExistence type="predicted"/>
<dbReference type="AlphaFoldDB" id="A0AAD7JFU1"/>
<sequence>MDAWDVWLQLPPQILLERYREYGSHPVVIGADMACWPNDWDEPACRDVPESPVPKNAYEGDMAPPRWANSGTIIGTVKSMKDVYRDLVSQLSHTALTDQGRMTLDYWSRLFWANAANVESGMIINTRHPVSAVEDDVIPYRLLPPMVYHSQTGEYPVAIHFNDHAHKNLMNRWWGRLW</sequence>